<sequence length="269" mass="29653">MTRLCAIAATVVALAASGVATTVVSPQQPARAAESSGGGAVRMNQIQFLGAHNAYHREMQGVELAESIKIDPGYPSWGFYSHASIPDLLGRQNIRSVELDLLPDPKGGLYRHPLARKRAGLGPIDDPAMAAPGMKVLHVADQDYNSTCRTLVSCMQQVRTWSRANRQHVPIIFQLELKQTDDRWERLGGAESPPWDPALLDDIDREIRSVFSETELITADDLRRPGLTLEQSVLTRGWPTLDSARGKVMFFFDNGGPGAIRDNDRKLER</sequence>
<accession>A0ABR7M0S0</accession>
<evidence type="ECO:0000313" key="3">
    <source>
        <dbReference type="Proteomes" id="UP000805614"/>
    </source>
</evidence>
<dbReference type="CDD" id="cd08589">
    <property type="entry name" value="PI-PLCc_SaPLC1_like"/>
    <property type="match status" value="1"/>
</dbReference>
<proteinExistence type="predicted"/>
<feature type="chain" id="PRO_5046818239" description="Calcium-dependent phosphoinositide phospholipase C" evidence="1">
    <location>
        <begin position="16"/>
        <end position="269"/>
    </location>
</feature>
<dbReference type="Gene3D" id="3.20.20.190">
    <property type="entry name" value="Phosphatidylinositol (PI) phosphodiesterase"/>
    <property type="match status" value="1"/>
</dbReference>
<reference evidence="2 3" key="1">
    <citation type="submission" date="2020-06" db="EMBL/GenBank/DDBJ databases">
        <title>Actinomadura xiongansis sp. nov., isolated from soil of Baiyangdian.</title>
        <authorList>
            <person name="Zhang X."/>
        </authorList>
    </citation>
    <scope>NUCLEOTIDE SEQUENCE [LARGE SCALE GENOMIC DNA]</scope>
    <source>
        <strain evidence="2 3">HBUM206468</strain>
    </source>
</reference>
<comment type="caution">
    <text evidence="2">The sequence shown here is derived from an EMBL/GenBank/DDBJ whole genome shotgun (WGS) entry which is preliminary data.</text>
</comment>
<keyword evidence="3" id="KW-1185">Reference proteome</keyword>
<dbReference type="InterPro" id="IPR017946">
    <property type="entry name" value="PLC-like_Pdiesterase_TIM-brl"/>
</dbReference>
<dbReference type="InterPro" id="IPR032075">
    <property type="entry name" value="PI-PLC-C1"/>
</dbReference>
<dbReference type="Proteomes" id="UP000805614">
    <property type="component" value="Unassembled WGS sequence"/>
</dbReference>
<organism evidence="2 3">
    <name type="scientific">Actinomadura alba</name>
    <dbReference type="NCBI Taxonomy" id="406431"/>
    <lineage>
        <taxon>Bacteria</taxon>
        <taxon>Bacillati</taxon>
        <taxon>Actinomycetota</taxon>
        <taxon>Actinomycetes</taxon>
        <taxon>Streptosporangiales</taxon>
        <taxon>Thermomonosporaceae</taxon>
        <taxon>Actinomadura</taxon>
    </lineage>
</organism>
<evidence type="ECO:0000313" key="2">
    <source>
        <dbReference type="EMBL" id="MBC6470595.1"/>
    </source>
</evidence>
<dbReference type="EMBL" id="JABVEC010000044">
    <property type="protein sequence ID" value="MBC6470595.1"/>
    <property type="molecule type" value="Genomic_DNA"/>
</dbReference>
<feature type="signal peptide" evidence="1">
    <location>
        <begin position="1"/>
        <end position="15"/>
    </location>
</feature>
<evidence type="ECO:0008006" key="4">
    <source>
        <dbReference type="Google" id="ProtNLM"/>
    </source>
</evidence>
<keyword evidence="1" id="KW-0732">Signal</keyword>
<dbReference type="SUPFAM" id="SSF51695">
    <property type="entry name" value="PLC-like phosphodiesterases"/>
    <property type="match status" value="1"/>
</dbReference>
<gene>
    <name evidence="2" type="ORF">HKK74_34655</name>
</gene>
<name>A0ABR7M0S0_9ACTN</name>
<evidence type="ECO:0000256" key="1">
    <source>
        <dbReference type="SAM" id="SignalP"/>
    </source>
</evidence>
<protein>
    <recommendedName>
        <fullName evidence="4">Calcium-dependent phosphoinositide phospholipase C</fullName>
    </recommendedName>
</protein>
<dbReference type="Pfam" id="PF16670">
    <property type="entry name" value="PI-PLC-C1"/>
    <property type="match status" value="1"/>
</dbReference>